<keyword evidence="2" id="KW-1185">Reference proteome</keyword>
<dbReference type="Proteomes" id="UP000492821">
    <property type="component" value="Unassembled WGS sequence"/>
</dbReference>
<organism evidence="2 3">
    <name type="scientific">Panagrellus redivivus</name>
    <name type="common">Microworm</name>
    <dbReference type="NCBI Taxonomy" id="6233"/>
    <lineage>
        <taxon>Eukaryota</taxon>
        <taxon>Metazoa</taxon>
        <taxon>Ecdysozoa</taxon>
        <taxon>Nematoda</taxon>
        <taxon>Chromadorea</taxon>
        <taxon>Rhabditida</taxon>
        <taxon>Tylenchina</taxon>
        <taxon>Panagrolaimomorpha</taxon>
        <taxon>Panagrolaimoidea</taxon>
        <taxon>Panagrolaimidae</taxon>
        <taxon>Panagrellus</taxon>
    </lineage>
</organism>
<feature type="region of interest" description="Disordered" evidence="1">
    <location>
        <begin position="1"/>
        <end position="36"/>
    </location>
</feature>
<accession>A0A7E4W2M7</accession>
<evidence type="ECO:0000256" key="1">
    <source>
        <dbReference type="SAM" id="MobiDB-lite"/>
    </source>
</evidence>
<reference evidence="3" key="2">
    <citation type="submission" date="2020-10" db="UniProtKB">
        <authorList>
            <consortium name="WormBaseParasite"/>
        </authorList>
    </citation>
    <scope>IDENTIFICATION</scope>
</reference>
<reference evidence="2" key="1">
    <citation type="journal article" date="2013" name="Genetics">
        <title>The draft genome and transcriptome of Panagrellus redivivus are shaped by the harsh demands of a free-living lifestyle.</title>
        <authorList>
            <person name="Srinivasan J."/>
            <person name="Dillman A.R."/>
            <person name="Macchietto M.G."/>
            <person name="Heikkinen L."/>
            <person name="Lakso M."/>
            <person name="Fracchia K.M."/>
            <person name="Antoshechkin I."/>
            <person name="Mortazavi A."/>
            <person name="Wong G."/>
            <person name="Sternberg P.W."/>
        </authorList>
    </citation>
    <scope>NUCLEOTIDE SEQUENCE [LARGE SCALE GENOMIC DNA]</scope>
    <source>
        <strain evidence="2">MT8872</strain>
    </source>
</reference>
<dbReference type="AlphaFoldDB" id="A0A7E4W2M7"/>
<evidence type="ECO:0000313" key="3">
    <source>
        <dbReference type="WBParaSite" id="Pan_g628.t1"/>
    </source>
</evidence>
<proteinExistence type="predicted"/>
<sequence length="66" mass="7089">MPASTDDSRLPGMPGAANVFTDRPHGSTALPQATQNDCVPPNFFVTLVSRQPARLSRFPSHRKGSP</sequence>
<evidence type="ECO:0000313" key="2">
    <source>
        <dbReference type="Proteomes" id="UP000492821"/>
    </source>
</evidence>
<protein>
    <submittedName>
        <fullName evidence="3">Transposase</fullName>
    </submittedName>
</protein>
<dbReference type="WBParaSite" id="Pan_g628.t1">
    <property type="protein sequence ID" value="Pan_g628.t1"/>
    <property type="gene ID" value="Pan_g628"/>
</dbReference>
<name>A0A7E4W2M7_PANRE</name>